<dbReference type="EMBL" id="NEDP02076683">
    <property type="protein sequence ID" value="OWF36038.1"/>
    <property type="molecule type" value="Genomic_DNA"/>
</dbReference>
<comment type="caution">
    <text evidence="2">The sequence shown here is derived from an EMBL/GenBank/DDBJ whole genome shotgun (WGS) entry which is preliminary data.</text>
</comment>
<dbReference type="AlphaFoldDB" id="A0A210PHR9"/>
<gene>
    <name evidence="2" type="ORF">KP79_PYT24188</name>
</gene>
<evidence type="ECO:0000313" key="2">
    <source>
        <dbReference type="EMBL" id="OWF36038.1"/>
    </source>
</evidence>
<feature type="transmembrane region" description="Helical" evidence="1">
    <location>
        <begin position="34"/>
        <end position="55"/>
    </location>
</feature>
<keyword evidence="1" id="KW-0812">Transmembrane</keyword>
<evidence type="ECO:0000256" key="1">
    <source>
        <dbReference type="SAM" id="Phobius"/>
    </source>
</evidence>
<dbReference type="Proteomes" id="UP000242188">
    <property type="component" value="Unassembled WGS sequence"/>
</dbReference>
<reference evidence="2 3" key="1">
    <citation type="journal article" date="2017" name="Nat. Ecol. Evol.">
        <title>Scallop genome provides insights into evolution of bilaterian karyotype and development.</title>
        <authorList>
            <person name="Wang S."/>
            <person name="Zhang J."/>
            <person name="Jiao W."/>
            <person name="Li J."/>
            <person name="Xun X."/>
            <person name="Sun Y."/>
            <person name="Guo X."/>
            <person name="Huan P."/>
            <person name="Dong B."/>
            <person name="Zhang L."/>
            <person name="Hu X."/>
            <person name="Sun X."/>
            <person name="Wang J."/>
            <person name="Zhao C."/>
            <person name="Wang Y."/>
            <person name="Wang D."/>
            <person name="Huang X."/>
            <person name="Wang R."/>
            <person name="Lv J."/>
            <person name="Li Y."/>
            <person name="Zhang Z."/>
            <person name="Liu B."/>
            <person name="Lu W."/>
            <person name="Hui Y."/>
            <person name="Liang J."/>
            <person name="Zhou Z."/>
            <person name="Hou R."/>
            <person name="Li X."/>
            <person name="Liu Y."/>
            <person name="Li H."/>
            <person name="Ning X."/>
            <person name="Lin Y."/>
            <person name="Zhao L."/>
            <person name="Xing Q."/>
            <person name="Dou J."/>
            <person name="Li Y."/>
            <person name="Mao J."/>
            <person name="Guo H."/>
            <person name="Dou H."/>
            <person name="Li T."/>
            <person name="Mu C."/>
            <person name="Jiang W."/>
            <person name="Fu Q."/>
            <person name="Fu X."/>
            <person name="Miao Y."/>
            <person name="Liu J."/>
            <person name="Yu Q."/>
            <person name="Li R."/>
            <person name="Liao H."/>
            <person name="Li X."/>
            <person name="Kong Y."/>
            <person name="Jiang Z."/>
            <person name="Chourrout D."/>
            <person name="Li R."/>
            <person name="Bao Z."/>
        </authorList>
    </citation>
    <scope>NUCLEOTIDE SEQUENCE [LARGE SCALE GENOMIC DNA]</scope>
    <source>
        <strain evidence="2 3">PY_sf001</strain>
    </source>
</reference>
<accession>A0A210PHR9</accession>
<sequence length="235" mass="26307">MADTGPVRERMHFEEKANRNNQCTGSCTQGINKLLLVLVVCLAVVTLIVIAILIWRENKDDRRISRNNLNKFYPGYFRTKAEQLEFANKSVIYVPVKETFTSPLSCGLECLPNVIIYNSTTTPGPVNRGRRSAPDITYNGCCQSNTFFISPVFKINLFGVSREFVSLQNARQFFQTGSCQFAIGCTGCTCMMSQEIDTAVVYKPGENGDTADDIDDTEIDTFYFEKCCKCINVGT</sequence>
<evidence type="ECO:0000313" key="3">
    <source>
        <dbReference type="Proteomes" id="UP000242188"/>
    </source>
</evidence>
<protein>
    <submittedName>
        <fullName evidence="2">Uncharacterized protein</fullName>
    </submittedName>
</protein>
<keyword evidence="3" id="KW-1185">Reference proteome</keyword>
<keyword evidence="1" id="KW-1133">Transmembrane helix</keyword>
<proteinExistence type="predicted"/>
<name>A0A210PHR9_MIZYE</name>
<organism evidence="2 3">
    <name type="scientific">Mizuhopecten yessoensis</name>
    <name type="common">Japanese scallop</name>
    <name type="synonym">Patinopecten yessoensis</name>
    <dbReference type="NCBI Taxonomy" id="6573"/>
    <lineage>
        <taxon>Eukaryota</taxon>
        <taxon>Metazoa</taxon>
        <taxon>Spiralia</taxon>
        <taxon>Lophotrochozoa</taxon>
        <taxon>Mollusca</taxon>
        <taxon>Bivalvia</taxon>
        <taxon>Autobranchia</taxon>
        <taxon>Pteriomorphia</taxon>
        <taxon>Pectinida</taxon>
        <taxon>Pectinoidea</taxon>
        <taxon>Pectinidae</taxon>
        <taxon>Mizuhopecten</taxon>
    </lineage>
</organism>
<dbReference type="OrthoDB" id="6134537at2759"/>
<keyword evidence="1" id="KW-0472">Membrane</keyword>